<dbReference type="EMBL" id="LXQA010424138">
    <property type="protein sequence ID" value="MCI50926.1"/>
    <property type="molecule type" value="Genomic_DNA"/>
</dbReference>
<accession>A0A392SSU5</accession>
<proteinExistence type="predicted"/>
<feature type="non-terminal residue" evidence="2">
    <location>
        <position position="70"/>
    </location>
</feature>
<dbReference type="Proteomes" id="UP000265520">
    <property type="component" value="Unassembled WGS sequence"/>
</dbReference>
<evidence type="ECO:0000313" key="2">
    <source>
        <dbReference type="EMBL" id="MCI50926.1"/>
    </source>
</evidence>
<comment type="caution">
    <text evidence="2">The sequence shown here is derived from an EMBL/GenBank/DDBJ whole genome shotgun (WGS) entry which is preliminary data.</text>
</comment>
<sequence>MPYHVSPISVTSPRRTLGSNTPQLTALTTRCPSSIPLRTISLNLEHSDLRTSLPILTSHVHNISERHNLL</sequence>
<evidence type="ECO:0000256" key="1">
    <source>
        <dbReference type="SAM" id="MobiDB-lite"/>
    </source>
</evidence>
<protein>
    <submittedName>
        <fullName evidence="2">Uncharacterized protein</fullName>
    </submittedName>
</protein>
<keyword evidence="3" id="KW-1185">Reference proteome</keyword>
<organism evidence="2 3">
    <name type="scientific">Trifolium medium</name>
    <dbReference type="NCBI Taxonomy" id="97028"/>
    <lineage>
        <taxon>Eukaryota</taxon>
        <taxon>Viridiplantae</taxon>
        <taxon>Streptophyta</taxon>
        <taxon>Embryophyta</taxon>
        <taxon>Tracheophyta</taxon>
        <taxon>Spermatophyta</taxon>
        <taxon>Magnoliopsida</taxon>
        <taxon>eudicotyledons</taxon>
        <taxon>Gunneridae</taxon>
        <taxon>Pentapetalae</taxon>
        <taxon>rosids</taxon>
        <taxon>fabids</taxon>
        <taxon>Fabales</taxon>
        <taxon>Fabaceae</taxon>
        <taxon>Papilionoideae</taxon>
        <taxon>50 kb inversion clade</taxon>
        <taxon>NPAAA clade</taxon>
        <taxon>Hologalegina</taxon>
        <taxon>IRL clade</taxon>
        <taxon>Trifolieae</taxon>
        <taxon>Trifolium</taxon>
    </lineage>
</organism>
<name>A0A392SSU5_9FABA</name>
<feature type="region of interest" description="Disordered" evidence="1">
    <location>
        <begin position="1"/>
        <end position="25"/>
    </location>
</feature>
<dbReference type="AlphaFoldDB" id="A0A392SSU5"/>
<reference evidence="2 3" key="1">
    <citation type="journal article" date="2018" name="Front. Plant Sci.">
        <title>Red Clover (Trifolium pratense) and Zigzag Clover (T. medium) - A Picture of Genomic Similarities and Differences.</title>
        <authorList>
            <person name="Dluhosova J."/>
            <person name="Istvanek J."/>
            <person name="Nedelnik J."/>
            <person name="Repkova J."/>
        </authorList>
    </citation>
    <scope>NUCLEOTIDE SEQUENCE [LARGE SCALE GENOMIC DNA]</scope>
    <source>
        <strain evidence="3">cv. 10/8</strain>
        <tissue evidence="2">Leaf</tissue>
    </source>
</reference>
<feature type="compositionally biased region" description="Polar residues" evidence="1">
    <location>
        <begin position="8"/>
        <end position="25"/>
    </location>
</feature>
<evidence type="ECO:0000313" key="3">
    <source>
        <dbReference type="Proteomes" id="UP000265520"/>
    </source>
</evidence>